<sequence length="158" mass="17769">MADEFPYLGRLDPADRKPSSQQIADRIREAIRDNQLGPGDQLPSHHDLSKRYRVARETVKRAIEILGREGLVMGRQGRGVFVCSPYRCSASEIPVHEPKAQLANDKPLRKRVGEIPVCLVFTTCAMCGVVMIALRVNDAEVQRSDWHTYGDLVIGLRF</sequence>
<dbReference type="SUPFAM" id="SSF46785">
    <property type="entry name" value="Winged helix' DNA-binding domain"/>
    <property type="match status" value="1"/>
</dbReference>
<keyword evidence="5" id="KW-0472">Membrane</keyword>
<keyword evidence="2" id="KW-0238">DNA-binding</keyword>
<evidence type="ECO:0000256" key="4">
    <source>
        <dbReference type="SAM" id="MobiDB-lite"/>
    </source>
</evidence>
<gene>
    <name evidence="7" type="ORF">GCM10009765_32640</name>
</gene>
<reference evidence="7 8" key="1">
    <citation type="journal article" date="2019" name="Int. J. Syst. Evol. Microbiol.">
        <title>The Global Catalogue of Microorganisms (GCM) 10K type strain sequencing project: providing services to taxonomists for standard genome sequencing and annotation.</title>
        <authorList>
            <consortium name="The Broad Institute Genomics Platform"/>
            <consortium name="The Broad Institute Genome Sequencing Center for Infectious Disease"/>
            <person name="Wu L."/>
            <person name="Ma J."/>
        </authorList>
    </citation>
    <scope>NUCLEOTIDE SEQUENCE [LARGE SCALE GENOMIC DNA]</scope>
    <source>
        <strain evidence="7 8">JCM 14718</strain>
    </source>
</reference>
<dbReference type="CDD" id="cd07377">
    <property type="entry name" value="WHTH_GntR"/>
    <property type="match status" value="1"/>
</dbReference>
<keyword evidence="5" id="KW-0812">Transmembrane</keyword>
<evidence type="ECO:0000256" key="5">
    <source>
        <dbReference type="SAM" id="Phobius"/>
    </source>
</evidence>
<dbReference type="PRINTS" id="PR00035">
    <property type="entry name" value="HTHGNTR"/>
</dbReference>
<dbReference type="PANTHER" id="PTHR44846">
    <property type="entry name" value="MANNOSYL-D-GLYCERATE TRANSPORT/METABOLISM SYSTEM REPRESSOR MNGR-RELATED"/>
    <property type="match status" value="1"/>
</dbReference>
<evidence type="ECO:0000313" key="7">
    <source>
        <dbReference type="EMBL" id="GAA1680947.1"/>
    </source>
</evidence>
<dbReference type="Proteomes" id="UP001500618">
    <property type="component" value="Unassembled WGS sequence"/>
</dbReference>
<dbReference type="PANTHER" id="PTHR44846:SF17">
    <property type="entry name" value="GNTR-FAMILY TRANSCRIPTIONAL REGULATOR"/>
    <property type="match status" value="1"/>
</dbReference>
<dbReference type="Gene3D" id="1.10.10.10">
    <property type="entry name" value="Winged helix-like DNA-binding domain superfamily/Winged helix DNA-binding domain"/>
    <property type="match status" value="1"/>
</dbReference>
<protein>
    <recommendedName>
        <fullName evidence="6">HTH gntR-type domain-containing protein</fullName>
    </recommendedName>
</protein>
<comment type="caution">
    <text evidence="7">The sequence shown here is derived from an EMBL/GenBank/DDBJ whole genome shotgun (WGS) entry which is preliminary data.</text>
</comment>
<proteinExistence type="predicted"/>
<evidence type="ECO:0000256" key="3">
    <source>
        <dbReference type="ARBA" id="ARBA00023163"/>
    </source>
</evidence>
<dbReference type="EMBL" id="BAAANY010000009">
    <property type="protein sequence ID" value="GAA1680947.1"/>
    <property type="molecule type" value="Genomic_DNA"/>
</dbReference>
<keyword evidence="5" id="KW-1133">Transmembrane helix</keyword>
<dbReference type="PROSITE" id="PS50949">
    <property type="entry name" value="HTH_GNTR"/>
    <property type="match status" value="1"/>
</dbReference>
<feature type="transmembrane region" description="Helical" evidence="5">
    <location>
        <begin position="115"/>
        <end position="136"/>
    </location>
</feature>
<evidence type="ECO:0000313" key="8">
    <source>
        <dbReference type="Proteomes" id="UP001500618"/>
    </source>
</evidence>
<evidence type="ECO:0000256" key="1">
    <source>
        <dbReference type="ARBA" id="ARBA00023015"/>
    </source>
</evidence>
<dbReference type="RefSeq" id="WP_344311118.1">
    <property type="nucleotide sequence ID" value="NZ_BAAANY010000009.1"/>
</dbReference>
<feature type="domain" description="HTH gntR-type" evidence="6">
    <location>
        <begin position="17"/>
        <end position="85"/>
    </location>
</feature>
<dbReference type="SMART" id="SM00345">
    <property type="entry name" value="HTH_GNTR"/>
    <property type="match status" value="1"/>
</dbReference>
<keyword evidence="3" id="KW-0804">Transcription</keyword>
<keyword evidence="1" id="KW-0805">Transcription regulation</keyword>
<name>A0ABN2H342_9ACTN</name>
<evidence type="ECO:0000259" key="6">
    <source>
        <dbReference type="PROSITE" id="PS50949"/>
    </source>
</evidence>
<organism evidence="7 8">
    <name type="scientific">Fodinicola feengrottensis</name>
    <dbReference type="NCBI Taxonomy" id="435914"/>
    <lineage>
        <taxon>Bacteria</taxon>
        <taxon>Bacillati</taxon>
        <taxon>Actinomycetota</taxon>
        <taxon>Actinomycetes</taxon>
        <taxon>Mycobacteriales</taxon>
        <taxon>Fodinicola</taxon>
    </lineage>
</organism>
<feature type="region of interest" description="Disordered" evidence="4">
    <location>
        <begin position="1"/>
        <end position="20"/>
    </location>
</feature>
<evidence type="ECO:0000256" key="2">
    <source>
        <dbReference type="ARBA" id="ARBA00023125"/>
    </source>
</evidence>
<dbReference type="InterPro" id="IPR000524">
    <property type="entry name" value="Tscrpt_reg_HTH_GntR"/>
</dbReference>
<dbReference type="Pfam" id="PF00392">
    <property type="entry name" value="GntR"/>
    <property type="match status" value="1"/>
</dbReference>
<dbReference type="InterPro" id="IPR050679">
    <property type="entry name" value="Bact_HTH_transcr_reg"/>
</dbReference>
<dbReference type="InterPro" id="IPR036388">
    <property type="entry name" value="WH-like_DNA-bd_sf"/>
</dbReference>
<dbReference type="InterPro" id="IPR036390">
    <property type="entry name" value="WH_DNA-bd_sf"/>
</dbReference>
<accession>A0ABN2H342</accession>
<keyword evidence="8" id="KW-1185">Reference proteome</keyword>